<dbReference type="Proteomes" id="UP000295334">
    <property type="component" value="Unassembled WGS sequence"/>
</dbReference>
<dbReference type="AlphaFoldDB" id="A0A4R1BP48"/>
<sequence length="185" mass="21691">MTHRREFEIAFVGLKPGVHEYLYEVNDSFFEEFGEQDFRKTGATVRLFLEKNTGFMRLRFEVGGKTEVTCDRCASELPLQLFDEFNLTVKMVEDPETMNDQEEDPDVYYIGRGESHLDVKNWIYEFVSLSIPMQKTCEFENMDGPHCSPDARRLLNDMRPVEGPKENPLWKGLEKFRDLEGEENN</sequence>
<evidence type="ECO:0000313" key="3">
    <source>
        <dbReference type="Proteomes" id="UP000295334"/>
    </source>
</evidence>
<dbReference type="RefSeq" id="WP_131446603.1">
    <property type="nucleotide sequence ID" value="NZ_SJZI01000002.1"/>
</dbReference>
<name>A0A4R1BP48_9BACT</name>
<dbReference type="InterPro" id="IPR003772">
    <property type="entry name" value="YceD"/>
</dbReference>
<dbReference type="EMBL" id="SJZI01000002">
    <property type="protein sequence ID" value="TCJ19354.1"/>
    <property type="molecule type" value="Genomic_DNA"/>
</dbReference>
<evidence type="ECO:0000256" key="1">
    <source>
        <dbReference type="SAM" id="MobiDB-lite"/>
    </source>
</evidence>
<evidence type="ECO:0000313" key="2">
    <source>
        <dbReference type="EMBL" id="TCJ19354.1"/>
    </source>
</evidence>
<proteinExistence type="predicted"/>
<keyword evidence="3" id="KW-1185">Reference proteome</keyword>
<accession>A0A4R1BP48</accession>
<feature type="region of interest" description="Disordered" evidence="1">
    <location>
        <begin position="159"/>
        <end position="185"/>
    </location>
</feature>
<reference evidence="2 3" key="1">
    <citation type="submission" date="2019-03" db="EMBL/GenBank/DDBJ databases">
        <authorList>
            <person name="Kim M.K.M."/>
        </authorList>
    </citation>
    <scope>NUCLEOTIDE SEQUENCE [LARGE SCALE GENOMIC DNA]</scope>
    <source>
        <strain evidence="2 3">17J68-12</strain>
    </source>
</reference>
<dbReference type="OrthoDB" id="1524821at2"/>
<dbReference type="Pfam" id="PF02620">
    <property type="entry name" value="YceD"/>
    <property type="match status" value="1"/>
</dbReference>
<organism evidence="2 3">
    <name type="scientific">Flaviaesturariibacter flavus</name>
    <dbReference type="NCBI Taxonomy" id="2502780"/>
    <lineage>
        <taxon>Bacteria</taxon>
        <taxon>Pseudomonadati</taxon>
        <taxon>Bacteroidota</taxon>
        <taxon>Chitinophagia</taxon>
        <taxon>Chitinophagales</taxon>
        <taxon>Chitinophagaceae</taxon>
        <taxon>Flaviaestuariibacter</taxon>
    </lineage>
</organism>
<protein>
    <submittedName>
        <fullName evidence="2">DUF177 domain-containing protein</fullName>
    </submittedName>
</protein>
<comment type="caution">
    <text evidence="2">The sequence shown here is derived from an EMBL/GenBank/DDBJ whole genome shotgun (WGS) entry which is preliminary data.</text>
</comment>
<gene>
    <name evidence="2" type="ORF">EPD60_02775</name>
</gene>